<evidence type="ECO:0000313" key="8">
    <source>
        <dbReference type="EMBL" id="OQP62273.1"/>
    </source>
</evidence>
<dbReference type="OrthoDB" id="653598at2"/>
<organism evidence="8 9">
    <name type="scientific">Niastella populi</name>
    <dbReference type="NCBI Taxonomy" id="550983"/>
    <lineage>
        <taxon>Bacteria</taxon>
        <taxon>Pseudomonadati</taxon>
        <taxon>Bacteroidota</taxon>
        <taxon>Chitinophagia</taxon>
        <taxon>Chitinophagales</taxon>
        <taxon>Chitinophagaceae</taxon>
        <taxon>Niastella</taxon>
    </lineage>
</organism>
<dbReference type="AlphaFoldDB" id="A0A1V9FVA7"/>
<keyword evidence="4" id="KW-0472">Membrane</keyword>
<reference evidence="9" key="1">
    <citation type="submission" date="2016-04" db="EMBL/GenBank/DDBJ databases">
        <authorList>
            <person name="Chen L."/>
            <person name="Zhuang W."/>
            <person name="Wang G."/>
        </authorList>
    </citation>
    <scope>NUCLEOTIDE SEQUENCE [LARGE SCALE GENOMIC DNA]</scope>
    <source>
        <strain evidence="9">208</strain>
    </source>
</reference>
<proteinExistence type="inferred from homology"/>
<evidence type="ECO:0000259" key="6">
    <source>
        <dbReference type="Pfam" id="PF07980"/>
    </source>
</evidence>
<feature type="domain" description="SusD-like N-terminal" evidence="7">
    <location>
        <begin position="22"/>
        <end position="226"/>
    </location>
</feature>
<comment type="caution">
    <text evidence="8">The sequence shown here is derived from an EMBL/GenBank/DDBJ whole genome shotgun (WGS) entry which is preliminary data.</text>
</comment>
<dbReference type="Pfam" id="PF14322">
    <property type="entry name" value="SusD-like_3"/>
    <property type="match status" value="1"/>
</dbReference>
<dbReference type="GO" id="GO:0009279">
    <property type="term" value="C:cell outer membrane"/>
    <property type="evidence" value="ECO:0007669"/>
    <property type="project" value="UniProtKB-SubCell"/>
</dbReference>
<dbReference type="Gene3D" id="1.25.40.390">
    <property type="match status" value="1"/>
</dbReference>
<dbReference type="InterPro" id="IPR012944">
    <property type="entry name" value="SusD_RagB_dom"/>
</dbReference>
<comment type="similarity">
    <text evidence="2">Belongs to the SusD family.</text>
</comment>
<feature type="domain" description="RagB/SusD" evidence="6">
    <location>
        <begin position="318"/>
        <end position="408"/>
    </location>
</feature>
<sequence>MLKYKILLFVFAGTIGVSCKKDWMEAKSNKSLDVPTTVKEFQAMLDHSVYMNDGRPALGEESADNYYVSSAMWAGYSASERNTYIWDKDIYIDVDADPNNWNTAYRQVFCSNVILDDIDKVTEADKGTPAWNNVKGSAHFFRGEAFFNVSQIYAMPYKAGSVNEPGIPLRLNADPNIRSVRSGLEETYQQILNDLHTAVNYLPVTPLYKTRPSKPAAYALLSRVYLVMQDYPRALSYADSCLKLYDSLIDYNTLNSNAAYPVPGLNKEVIFHASMSNYFYANTVIIDSNFYKSYNVNDLRQKVFFKSNVNGGVRFVGTYTGGNTGQIFFAGIATDEVFLTRAECLARTGDFTAAMDDLNALLIKRYKAGTFVPLTAGNASEALDLILEERRKETLFRGLRWPDIRRLNSEGANIVLTRVVENQTYTLQPNSPRYALPFPPDVIILSGMPQNDR</sequence>
<dbReference type="RefSeq" id="WP_133054641.1">
    <property type="nucleotide sequence ID" value="NZ_LWBP01000123.1"/>
</dbReference>
<evidence type="ECO:0000256" key="4">
    <source>
        <dbReference type="ARBA" id="ARBA00023136"/>
    </source>
</evidence>
<dbReference type="STRING" id="550983.A4R26_17965"/>
<dbReference type="EMBL" id="LWBP01000123">
    <property type="protein sequence ID" value="OQP62273.1"/>
    <property type="molecule type" value="Genomic_DNA"/>
</dbReference>
<gene>
    <name evidence="8" type="ORF">A4R26_17965</name>
</gene>
<evidence type="ECO:0000256" key="1">
    <source>
        <dbReference type="ARBA" id="ARBA00004442"/>
    </source>
</evidence>
<evidence type="ECO:0000256" key="3">
    <source>
        <dbReference type="ARBA" id="ARBA00022729"/>
    </source>
</evidence>
<protein>
    <recommendedName>
        <fullName evidence="10">Carbohydrate-binding protein SusD</fullName>
    </recommendedName>
</protein>
<evidence type="ECO:0000313" key="9">
    <source>
        <dbReference type="Proteomes" id="UP000192276"/>
    </source>
</evidence>
<keyword evidence="5" id="KW-0998">Cell outer membrane</keyword>
<dbReference type="Proteomes" id="UP000192276">
    <property type="component" value="Unassembled WGS sequence"/>
</dbReference>
<dbReference type="InterPro" id="IPR011990">
    <property type="entry name" value="TPR-like_helical_dom_sf"/>
</dbReference>
<evidence type="ECO:0008006" key="10">
    <source>
        <dbReference type="Google" id="ProtNLM"/>
    </source>
</evidence>
<comment type="subcellular location">
    <subcellularLocation>
        <location evidence="1">Cell outer membrane</location>
    </subcellularLocation>
</comment>
<dbReference type="PROSITE" id="PS51257">
    <property type="entry name" value="PROKAR_LIPOPROTEIN"/>
    <property type="match status" value="1"/>
</dbReference>
<name>A0A1V9FVA7_9BACT</name>
<dbReference type="Pfam" id="PF07980">
    <property type="entry name" value="SusD_RagB"/>
    <property type="match status" value="1"/>
</dbReference>
<keyword evidence="3" id="KW-0732">Signal</keyword>
<evidence type="ECO:0000256" key="5">
    <source>
        <dbReference type="ARBA" id="ARBA00023237"/>
    </source>
</evidence>
<evidence type="ECO:0000259" key="7">
    <source>
        <dbReference type="Pfam" id="PF14322"/>
    </source>
</evidence>
<keyword evidence="9" id="KW-1185">Reference proteome</keyword>
<dbReference type="SUPFAM" id="SSF48452">
    <property type="entry name" value="TPR-like"/>
    <property type="match status" value="1"/>
</dbReference>
<accession>A0A1V9FVA7</accession>
<dbReference type="InterPro" id="IPR033985">
    <property type="entry name" value="SusD-like_N"/>
</dbReference>
<evidence type="ECO:0000256" key="2">
    <source>
        <dbReference type="ARBA" id="ARBA00006275"/>
    </source>
</evidence>